<dbReference type="EMBL" id="LAZR01055460">
    <property type="protein sequence ID" value="KKK76313.1"/>
    <property type="molecule type" value="Genomic_DNA"/>
</dbReference>
<feature type="non-terminal residue" evidence="1">
    <location>
        <position position="31"/>
    </location>
</feature>
<evidence type="ECO:0000313" key="1">
    <source>
        <dbReference type="EMBL" id="KKK76313.1"/>
    </source>
</evidence>
<accession>A0A0F8Y4W3</accession>
<gene>
    <name evidence="1" type="ORF">LCGC14_2864900</name>
</gene>
<proteinExistence type="predicted"/>
<dbReference type="AlphaFoldDB" id="A0A0F8Y4W3"/>
<sequence length="31" mass="3554">MPRAEQPSTPEGLRPVTPFSKGLEKRVLRYI</sequence>
<protein>
    <submittedName>
        <fullName evidence="1">Uncharacterized protein</fullName>
    </submittedName>
</protein>
<comment type="caution">
    <text evidence="1">The sequence shown here is derived from an EMBL/GenBank/DDBJ whole genome shotgun (WGS) entry which is preliminary data.</text>
</comment>
<name>A0A0F8Y4W3_9ZZZZ</name>
<reference evidence="1" key="1">
    <citation type="journal article" date="2015" name="Nature">
        <title>Complex archaea that bridge the gap between prokaryotes and eukaryotes.</title>
        <authorList>
            <person name="Spang A."/>
            <person name="Saw J.H."/>
            <person name="Jorgensen S.L."/>
            <person name="Zaremba-Niedzwiedzka K."/>
            <person name="Martijn J."/>
            <person name="Lind A.E."/>
            <person name="van Eijk R."/>
            <person name="Schleper C."/>
            <person name="Guy L."/>
            <person name="Ettema T.J."/>
        </authorList>
    </citation>
    <scope>NUCLEOTIDE SEQUENCE</scope>
</reference>
<organism evidence="1">
    <name type="scientific">marine sediment metagenome</name>
    <dbReference type="NCBI Taxonomy" id="412755"/>
    <lineage>
        <taxon>unclassified sequences</taxon>
        <taxon>metagenomes</taxon>
        <taxon>ecological metagenomes</taxon>
    </lineage>
</organism>